<feature type="domain" description="IcmF-related" evidence="3">
    <location>
        <begin position="420"/>
        <end position="730"/>
    </location>
</feature>
<dbReference type="EMBL" id="WSGM01000003">
    <property type="protein sequence ID" value="KAE9733699.1"/>
    <property type="molecule type" value="Genomic_DNA"/>
</dbReference>
<dbReference type="RefSeq" id="WP_157702551.1">
    <property type="nucleotide sequence ID" value="NZ_WSGM01000003.1"/>
</dbReference>
<evidence type="ECO:0000313" key="6">
    <source>
        <dbReference type="Proteomes" id="UP000437875"/>
    </source>
</evidence>
<evidence type="ECO:0000256" key="1">
    <source>
        <dbReference type="SAM" id="Phobius"/>
    </source>
</evidence>
<proteinExistence type="predicted"/>
<organism evidence="5 6">
    <name type="scientific">Escherichia coli</name>
    <dbReference type="NCBI Taxonomy" id="562"/>
    <lineage>
        <taxon>Bacteria</taxon>
        <taxon>Pseudomonadati</taxon>
        <taxon>Pseudomonadota</taxon>
        <taxon>Gammaproteobacteria</taxon>
        <taxon>Enterobacterales</taxon>
        <taxon>Enterobacteriaceae</taxon>
        <taxon>Escherichia</taxon>
    </lineage>
</organism>
<protein>
    <submittedName>
        <fullName evidence="5">Type VI secretion protein VasK</fullName>
    </submittedName>
</protein>
<keyword evidence="1" id="KW-0472">Membrane</keyword>
<evidence type="ECO:0000259" key="2">
    <source>
        <dbReference type="Pfam" id="PF06744"/>
    </source>
</evidence>
<keyword evidence="1" id="KW-1133">Transmembrane helix</keyword>
<dbReference type="Pfam" id="PF06761">
    <property type="entry name" value="IcmF-related"/>
    <property type="match status" value="1"/>
</dbReference>
<dbReference type="PANTHER" id="PTHR36153:SF1">
    <property type="entry name" value="TYPE VI SECRETION SYSTEM COMPONENT TSSM1"/>
    <property type="match status" value="1"/>
</dbReference>
<dbReference type="AlphaFoldDB" id="A0A6D0HJ71"/>
<dbReference type="Pfam" id="PF21070">
    <property type="entry name" value="IcmF_helical"/>
    <property type="match status" value="1"/>
</dbReference>
<keyword evidence="1" id="KW-0812">Transmembrane</keyword>
<evidence type="ECO:0000313" key="5">
    <source>
        <dbReference type="EMBL" id="KAE9733699.1"/>
    </source>
</evidence>
<dbReference type="InterPro" id="IPR048677">
    <property type="entry name" value="TssM1_hel"/>
</dbReference>
<feature type="domain" description="Type VI secretion system component TssM1 helical" evidence="4">
    <location>
        <begin position="879"/>
        <end position="984"/>
    </location>
</feature>
<comment type="caution">
    <text evidence="5">The sequence shown here is derived from an EMBL/GenBank/DDBJ whole genome shotgun (WGS) entry which is preliminary data.</text>
</comment>
<feature type="transmembrane region" description="Helical" evidence="1">
    <location>
        <begin position="367"/>
        <end position="388"/>
    </location>
</feature>
<dbReference type="InterPro" id="IPR053156">
    <property type="entry name" value="T6SS_TssM-like"/>
</dbReference>
<name>A0A6D0HJ71_ECOLX</name>
<accession>A0A6D0HJ71</accession>
<feature type="domain" description="Type VI secretion system IcmF C-terminal" evidence="2">
    <location>
        <begin position="988"/>
        <end position="1092"/>
    </location>
</feature>
<dbReference type="InterPro" id="IPR009612">
    <property type="entry name" value="IcmF-rel"/>
</dbReference>
<dbReference type="InterPro" id="IPR010623">
    <property type="entry name" value="IcmF_C"/>
</dbReference>
<sequence length="1123" mass="124067">MAKVKVKTLIGSVVTVAFFLTVIVAFLFYAFPENVASATGFGPYGSQHILTFCAILVATLFLLGWLTEKAFDFAGKSGLYFQWGQKKAESITPVTNTIPGEEDDDEPVFSEDAVSEHLRFRYGRRWQRKVRLLLVMGDPDVVRKAAPGLCHDLWQEGDGYVLIYGGDAQSLPDEIFLSKLKRLRSGQPVDGIIQVMSISALPTDGERDALLRYRQKADHQLGWQAPVWLWLTDNATSARQDAKAAATGVIFGPEGTVKGADEAFSTLALHLQKAGMAKILNDPADFGPLQLSLRLRQELKASLAALLSGLMQGTAAWRLRGVMFSPELTVAGAVPNTCPDIPAWKAVIDDCYAVSGRKPGFNWLKMLRLILLSLIVLWGAGTLLSLLVNRTQIYQAQETARQAADTTKPLAERLRSQLVLQQAIARLQHREATGAPWYTRFGLNQDSDTLAALWPLYAKNNAQLMRDATADSLRQQLNAFVQLPPASDARTQGTQHTYDILKSYLMLARPDKADAGWLAKNALKALPKRRNVPDGIWQNLAPKLLGFYAQNLPAHPEWKIKPDDELISTVRQILLKQIGQRNAESGLYQEMLKRVASNWPDLTLADMIGDTDASTVFSTDEVVPGMFTRQAWEEQVQDAINEVVRTRRDEIDWVLTDKTHQTGSDISPEALKTRLTERYFTDFGNAWLNMLNSIQWHEPTSLSEAIAQLSLIGDVRQSPLVALMNTLNYQGKTGQKGEALADSIVDSAKKLLDKNKNGRQFIEQAQGPEGPLDGVFGPLTGLMEGKEGAGSNGNLSFRSWLARVTQMRLKLQQVTSAPDPQAMSQMLARAVFQGKAIDLTDTRDYGSLVAASLGQEWSGFGQSLFVQPLDLAWRQVLVPAAGSLNARWQTTIVDQWNKAFAGRYPFKATGSDASLPLLAQFLRSDSGRITTFLKTHLGGLLHQEGNRWVVDPSASQGMVVSPDFLRAINQLAELSDIVFSQGDAGVHFELMARPSRDIARVQLTLDEQNLDYFNQMESWQSFTWPGNTYYPGVSLSWRSVSSGMQLYASHQGNWGFIRLLDEALITPLDASRTQLVWITADGNPLKFVMRSELGDGPLALLKLQGFTLPTAIFSVAAGTEGVE</sequence>
<feature type="transmembrane region" description="Helical" evidence="1">
    <location>
        <begin position="9"/>
        <end position="29"/>
    </location>
</feature>
<reference evidence="5 6" key="1">
    <citation type="submission" date="2019-10" db="EMBL/GenBank/DDBJ databases">
        <title>Antimicrobial-resistant enteric bacteria are widely distributed amongst people, animals and the environment in northern Tanzania.</title>
        <authorList>
            <person name="Subbiah M."/>
            <person name="Call D.R."/>
        </authorList>
    </citation>
    <scope>NUCLEOTIDE SEQUENCE [LARGE SCALE GENOMIC DNA]</scope>
    <source>
        <strain evidence="5 6">TzEc067</strain>
    </source>
</reference>
<gene>
    <name evidence="5" type="ORF">GP711_07855</name>
</gene>
<dbReference type="PANTHER" id="PTHR36153">
    <property type="entry name" value="INNER MEMBRANE PROTEIN-RELATED"/>
    <property type="match status" value="1"/>
</dbReference>
<feature type="transmembrane region" description="Helical" evidence="1">
    <location>
        <begin position="49"/>
        <end position="67"/>
    </location>
</feature>
<evidence type="ECO:0000259" key="4">
    <source>
        <dbReference type="Pfam" id="PF21070"/>
    </source>
</evidence>
<dbReference type="Proteomes" id="UP000437875">
    <property type="component" value="Unassembled WGS sequence"/>
</dbReference>
<evidence type="ECO:0000259" key="3">
    <source>
        <dbReference type="Pfam" id="PF06761"/>
    </source>
</evidence>
<dbReference type="Pfam" id="PF06744">
    <property type="entry name" value="IcmF_C"/>
    <property type="match status" value="1"/>
</dbReference>